<dbReference type="KEGG" id="sphj:BSL82_08245"/>
<proteinExistence type="predicted"/>
<feature type="transmembrane region" description="Helical" evidence="1">
    <location>
        <begin position="39"/>
        <end position="65"/>
    </location>
</feature>
<evidence type="ECO:0000313" key="3">
    <source>
        <dbReference type="EMBL" id="API59303.1"/>
    </source>
</evidence>
<dbReference type="SUPFAM" id="SSF52317">
    <property type="entry name" value="Class I glutamine amidotransferase-like"/>
    <property type="match status" value="1"/>
</dbReference>
<keyword evidence="1" id="KW-1133">Transmembrane helix</keyword>
<dbReference type="Proteomes" id="UP000182063">
    <property type="component" value="Chromosome"/>
</dbReference>
<evidence type="ECO:0000259" key="2">
    <source>
        <dbReference type="Pfam" id="PF09822"/>
    </source>
</evidence>
<keyword evidence="4" id="KW-1185">Reference proteome</keyword>
<dbReference type="RefSeq" id="WP_072596851.1">
    <property type="nucleotide sequence ID" value="NZ_CP018221.1"/>
</dbReference>
<dbReference type="OrthoDB" id="7390937at2"/>
<evidence type="ECO:0000313" key="4">
    <source>
        <dbReference type="Proteomes" id="UP000182063"/>
    </source>
</evidence>
<dbReference type="AlphaFoldDB" id="A0A1L3ZUJ4"/>
<protein>
    <recommendedName>
        <fullName evidence="2">ABC-type uncharacterized transport system domain-containing protein</fullName>
    </recommendedName>
</protein>
<dbReference type="EMBL" id="CP018221">
    <property type="protein sequence ID" value="API59303.1"/>
    <property type="molecule type" value="Genomic_DNA"/>
</dbReference>
<evidence type="ECO:0000256" key="1">
    <source>
        <dbReference type="SAM" id="Phobius"/>
    </source>
</evidence>
<dbReference type="STRING" id="1921510.BSL82_08245"/>
<gene>
    <name evidence="3" type="ORF">BSL82_08245</name>
</gene>
<feature type="transmembrane region" description="Helical" evidence="1">
    <location>
        <begin position="6"/>
        <end position="27"/>
    </location>
</feature>
<organism evidence="3 4">
    <name type="scientific">Tardibacter chloracetimidivorans</name>
    <dbReference type="NCBI Taxonomy" id="1921510"/>
    <lineage>
        <taxon>Bacteria</taxon>
        <taxon>Pseudomonadati</taxon>
        <taxon>Pseudomonadota</taxon>
        <taxon>Alphaproteobacteria</taxon>
        <taxon>Sphingomonadales</taxon>
        <taxon>Sphingomonadaceae</taxon>
        <taxon>Tardibacter</taxon>
    </lineage>
</organism>
<dbReference type="InterPro" id="IPR019196">
    <property type="entry name" value="ABC_transp_unknown"/>
</dbReference>
<dbReference type="InterPro" id="IPR029062">
    <property type="entry name" value="Class_I_gatase-like"/>
</dbReference>
<sequence>MLLTGAWRTAAAGAALFIITATVAEWLMLSVTGEPDLMVLARAAGLSLVLAGGGALAAAAFLRLLGGRRSAALAMLAFAVGMLALRPPYPSAVRWFEARLRPPVAEPDDRARKAVLVSDLPLVWGEGSAARLFADAPPPPASYRAMRKAAAITPADVLSEDALAGADLLILAQPRALTPVELLVVDEWVRAGGRALLFADPALHWAGELPPHLPRPPRTSLIRPLLSHWGLELLPGEPGFRVMRPSSSAMVRVGVHSPGNLRSRTSDCTISMNGLMADCAIGKGRALVLADADLLRDASWFGPGAQGESRGARIADNGHLVSAAAQMLLDGQDSMSASDVRWMTAVPKRDVPLILAGLAIPLLLACAGIAKRLKTR</sequence>
<keyword evidence="1" id="KW-0812">Transmembrane</keyword>
<keyword evidence="1" id="KW-0472">Membrane</keyword>
<name>A0A1L3ZUJ4_9SPHN</name>
<feature type="transmembrane region" description="Helical" evidence="1">
    <location>
        <begin position="351"/>
        <end position="370"/>
    </location>
</feature>
<feature type="transmembrane region" description="Helical" evidence="1">
    <location>
        <begin position="71"/>
        <end position="89"/>
    </location>
</feature>
<dbReference type="Pfam" id="PF09822">
    <property type="entry name" value="ABC_transp_aux"/>
    <property type="match status" value="1"/>
</dbReference>
<feature type="domain" description="ABC-type uncharacterised transport system" evidence="2">
    <location>
        <begin position="149"/>
        <end position="236"/>
    </location>
</feature>
<accession>A0A1L3ZUJ4</accession>
<reference evidence="4" key="1">
    <citation type="submission" date="2016-11" db="EMBL/GenBank/DDBJ databases">
        <title>Complete Genome Sequence of alachlor-degrading Sphingomonas sp. strain JJ-A5.</title>
        <authorList>
            <person name="Lee H."/>
            <person name="Ka J.-O."/>
        </authorList>
    </citation>
    <scope>NUCLEOTIDE SEQUENCE [LARGE SCALE GENOMIC DNA]</scope>
    <source>
        <strain evidence="4">JJ-A5</strain>
    </source>
</reference>